<evidence type="ECO:0000256" key="4">
    <source>
        <dbReference type="RuleBase" id="RU004262"/>
    </source>
</evidence>
<dbReference type="SUPFAM" id="SSF53474">
    <property type="entry name" value="alpha/beta-Hydrolases"/>
    <property type="match status" value="2"/>
</dbReference>
<dbReference type="AlphaFoldDB" id="A0A835L3I1"/>
<evidence type="ECO:0000256" key="3">
    <source>
        <dbReference type="ARBA" id="ARBA00022525"/>
    </source>
</evidence>
<feature type="domain" description="Lipase" evidence="6">
    <location>
        <begin position="358"/>
        <end position="594"/>
    </location>
</feature>
<evidence type="ECO:0000313" key="7">
    <source>
        <dbReference type="EMBL" id="KAF9414534.1"/>
    </source>
</evidence>
<reference evidence="7" key="1">
    <citation type="submission" date="2020-08" db="EMBL/GenBank/DDBJ databases">
        <title>Spodoptera exigua strain:BAW_Kor-Di-RS1 Genome sequencing and assembly.</title>
        <authorList>
            <person name="Kim J."/>
            <person name="Nam H.Y."/>
            <person name="Kwon M."/>
            <person name="Choi J.H."/>
            <person name="Cho S.R."/>
            <person name="Kim G.-H."/>
        </authorList>
    </citation>
    <scope>NUCLEOTIDE SEQUENCE</scope>
    <source>
        <strain evidence="7">BAW_Kor-Di-RS1</strain>
        <tissue evidence="7">Whole-body</tissue>
    </source>
</reference>
<name>A0A835L3I1_SPOEX</name>
<keyword evidence="5" id="KW-0732">Signal</keyword>
<protein>
    <recommendedName>
        <fullName evidence="6">Lipase domain-containing protein</fullName>
    </recommendedName>
</protein>
<dbReference type="PRINTS" id="PR00821">
    <property type="entry name" value="TAGLIPASE"/>
</dbReference>
<dbReference type="Proteomes" id="UP000648187">
    <property type="component" value="Unassembled WGS sequence"/>
</dbReference>
<evidence type="ECO:0000259" key="6">
    <source>
        <dbReference type="Pfam" id="PF00151"/>
    </source>
</evidence>
<dbReference type="GO" id="GO:0016298">
    <property type="term" value="F:lipase activity"/>
    <property type="evidence" value="ECO:0007669"/>
    <property type="project" value="InterPro"/>
</dbReference>
<gene>
    <name evidence="7" type="ORF">HW555_007608</name>
</gene>
<evidence type="ECO:0000256" key="1">
    <source>
        <dbReference type="ARBA" id="ARBA00004613"/>
    </source>
</evidence>
<accession>A0A835L3I1</accession>
<feature type="domain" description="Lipase" evidence="6">
    <location>
        <begin position="46"/>
        <end position="325"/>
    </location>
</feature>
<comment type="subcellular location">
    <subcellularLocation>
        <location evidence="1">Secreted</location>
    </subcellularLocation>
</comment>
<feature type="signal peptide" evidence="5">
    <location>
        <begin position="1"/>
        <end position="21"/>
    </location>
</feature>
<organism evidence="7 8">
    <name type="scientific">Spodoptera exigua</name>
    <name type="common">Beet armyworm</name>
    <name type="synonym">Noctua fulgens</name>
    <dbReference type="NCBI Taxonomy" id="7107"/>
    <lineage>
        <taxon>Eukaryota</taxon>
        <taxon>Metazoa</taxon>
        <taxon>Ecdysozoa</taxon>
        <taxon>Arthropoda</taxon>
        <taxon>Hexapoda</taxon>
        <taxon>Insecta</taxon>
        <taxon>Pterygota</taxon>
        <taxon>Neoptera</taxon>
        <taxon>Endopterygota</taxon>
        <taxon>Lepidoptera</taxon>
        <taxon>Glossata</taxon>
        <taxon>Ditrysia</taxon>
        <taxon>Noctuoidea</taxon>
        <taxon>Noctuidae</taxon>
        <taxon>Amphipyrinae</taxon>
        <taxon>Spodoptera</taxon>
    </lineage>
</organism>
<dbReference type="GO" id="GO:0016042">
    <property type="term" value="P:lipid catabolic process"/>
    <property type="evidence" value="ECO:0007669"/>
    <property type="project" value="TreeGrafter"/>
</dbReference>
<dbReference type="EMBL" id="JACKWZ010000131">
    <property type="protein sequence ID" value="KAF9414534.1"/>
    <property type="molecule type" value="Genomic_DNA"/>
</dbReference>
<dbReference type="InterPro" id="IPR000734">
    <property type="entry name" value="TAG_lipase"/>
</dbReference>
<comment type="similarity">
    <text evidence="2 4">Belongs to the AB hydrolase superfamily. Lipase family.</text>
</comment>
<sequence length="642" mass="70222">MFHNVWKVAIFFSVILQLSRAWTFKGYKGSLNNSIEVSWTNGTQLIDDGYINVESKTVFYAFGFLGAEDVQDTDKFIEATLSNTNWSIVLVNWEEEASPGGLPDYFGAARNSQTIGTELGQAISTMLENGLLLNNTILVGFSLGAQMCGRAGETIKNITGQPLPLIVALDAAKPLFEPFEIFRCIKSTDATRVVLVHTDKSTFGVSGSYGTHDFFANDPYYTERGHQPGCSLVNTLLNPIFLLQNFDFFRISMFKPIVFCSHLRAVQFWIENIINNCTIIGNLASSAEAWVLSDGTPNNLTCLGYNVSQSANGNYYFRTNAESPYGLAILQCTRAWGLKGYNKTLSNSIEVNWTNATQLIDTGYVNLERKMAVIAFGFRGSETTQDTDKFIEAALSNTDWSVVLVNWKDEAAPGGTPDYYGAARNTQIVGAQLGQAITSMVESGLVLNNIILIGMSLGAQICGKAGSTVKEILGQQLPLIMGLDAAKPLFEPIEVFRCIKSSDAACVFLLHTDTNRFGVSGSYGTHNFFANRVFYALHGYQPGCNPIPTSSDAMSMFQTYDLTTELFCSHLRALKYLIEAIKTNCTMIGRKVSSGTLPSLSGTTTSIIACLGFNISQSEEGDYVFRTNAEPTYGMGLDGARP</sequence>
<evidence type="ECO:0000256" key="5">
    <source>
        <dbReference type="SAM" id="SignalP"/>
    </source>
</evidence>
<feature type="chain" id="PRO_5032522421" description="Lipase domain-containing protein" evidence="5">
    <location>
        <begin position="22"/>
        <end position="642"/>
    </location>
</feature>
<dbReference type="GO" id="GO:0005615">
    <property type="term" value="C:extracellular space"/>
    <property type="evidence" value="ECO:0007669"/>
    <property type="project" value="TreeGrafter"/>
</dbReference>
<dbReference type="PANTHER" id="PTHR11610">
    <property type="entry name" value="LIPASE"/>
    <property type="match status" value="1"/>
</dbReference>
<dbReference type="InterPro" id="IPR013818">
    <property type="entry name" value="Lipase"/>
</dbReference>
<comment type="caution">
    <text evidence="7">The sequence shown here is derived from an EMBL/GenBank/DDBJ whole genome shotgun (WGS) entry which is preliminary data.</text>
</comment>
<dbReference type="PANTHER" id="PTHR11610:SF169">
    <property type="entry name" value="GH15759P-RELATED"/>
    <property type="match status" value="1"/>
</dbReference>
<dbReference type="Gene3D" id="3.40.50.1820">
    <property type="entry name" value="alpha/beta hydrolase"/>
    <property type="match status" value="2"/>
</dbReference>
<evidence type="ECO:0000256" key="2">
    <source>
        <dbReference type="ARBA" id="ARBA00010701"/>
    </source>
</evidence>
<keyword evidence="8" id="KW-1185">Reference proteome</keyword>
<dbReference type="GO" id="GO:0017171">
    <property type="term" value="F:serine hydrolase activity"/>
    <property type="evidence" value="ECO:0007669"/>
    <property type="project" value="TreeGrafter"/>
</dbReference>
<proteinExistence type="inferred from homology"/>
<evidence type="ECO:0000313" key="8">
    <source>
        <dbReference type="Proteomes" id="UP000648187"/>
    </source>
</evidence>
<dbReference type="InterPro" id="IPR029058">
    <property type="entry name" value="AB_hydrolase_fold"/>
</dbReference>
<dbReference type="Pfam" id="PF00151">
    <property type="entry name" value="Lipase"/>
    <property type="match status" value="2"/>
</dbReference>
<keyword evidence="3" id="KW-0964">Secreted</keyword>